<evidence type="ECO:0000256" key="2">
    <source>
        <dbReference type="ARBA" id="ARBA00010157"/>
    </source>
</evidence>
<comment type="subcellular location">
    <subcellularLocation>
        <location evidence="1">Cell membrane</location>
        <topology evidence="1">Multi-pass membrane protein</topology>
    </subcellularLocation>
</comment>
<feature type="transmembrane region" description="Helical" evidence="8">
    <location>
        <begin position="1800"/>
        <end position="1821"/>
    </location>
</feature>
<dbReference type="InterPro" id="IPR021109">
    <property type="entry name" value="Peptidase_aspartic_dom_sf"/>
</dbReference>
<name>A0A813F081_POLGL</name>
<reference evidence="10" key="1">
    <citation type="submission" date="2021-02" db="EMBL/GenBank/DDBJ databases">
        <authorList>
            <person name="Dougan E. K."/>
            <person name="Rhodes N."/>
            <person name="Thang M."/>
            <person name="Chan C."/>
        </authorList>
    </citation>
    <scope>NUCLEOTIDE SEQUENCE</scope>
</reference>
<feature type="transmembrane region" description="Helical" evidence="8">
    <location>
        <begin position="1418"/>
        <end position="1439"/>
    </location>
</feature>
<feature type="transmembrane region" description="Helical" evidence="8">
    <location>
        <begin position="1841"/>
        <end position="1861"/>
    </location>
</feature>
<dbReference type="InterPro" id="IPR050545">
    <property type="entry name" value="Mycobact_MmpL"/>
</dbReference>
<keyword evidence="5 8" id="KW-1133">Transmembrane helix</keyword>
<evidence type="ECO:0000256" key="5">
    <source>
        <dbReference type="ARBA" id="ARBA00022989"/>
    </source>
</evidence>
<dbReference type="GO" id="GO:0005886">
    <property type="term" value="C:plasma membrane"/>
    <property type="evidence" value="ECO:0007669"/>
    <property type="project" value="UniProtKB-SubCell"/>
</dbReference>
<comment type="caution">
    <text evidence="10">The sequence shown here is derived from an EMBL/GenBank/DDBJ whole genome shotgun (WGS) entry which is preliminary data.</text>
</comment>
<dbReference type="PROSITE" id="PS50156">
    <property type="entry name" value="SSD"/>
    <property type="match status" value="1"/>
</dbReference>
<sequence>MAGSFSPSSRCWSVLRTTIATAAIQVLALGIEVEVKPHTEGSLFSVALDVGSPPQRIWAGLDTASQWLWFPESVSGSPGFHLADSSSAVLGEAKRCNYLWLGFETSSSDSLFDDAPYHSILVEEETGSTLQFGDCSSVVELAASWPGLVDCTGGLHQLDAPLRPSTWYQMVLLVAFVDPPLPGVGLRLRLRLGRQTSVPILPAALARATVTFFESSRDALEPAPVGEWHFHGPSFPNVSGTTTTTTTNNNTNNNNKKPDRQTQVSGASQLLQVTSPLTFVVPGVSFQLDFALRFPTASLAGPVAVLVMAKPFTIWGLQPEGASVTAPGGADAAASCMAQLSVTPAAAKPSECYWVSFGSAPDGSRPSANGMKFVFPGPALPLVSNLQVLVRAPSSGSFQAWLTVVLEGDGAGTAPGATPARRALVEASQGVVAVRPVPITQIVAHSTSAVSAENVVQLQLRPGATLRGSSSGDLNAMGYIRVKLPEGKVWATSYLTTFKRYIVRVVSSNRSCYVFASSAGCHFFGLSSYVLQISFYNSGYAVRGEDSAWQVEIRAPGALASPAGTTHSFSLVQPFDVVADFSLFKVRLSRLAVSEAFGYGPKALARVDFVMDGASSDYEGVNPVGCVRLVLPMDWSLGTQCDHFQPLQGLPAATACKAETSLILQLVLPGGISLPSSAHMAFSVQVWNPSARTALRGEDTAPWTLEARYGRSCTGPVRSIRSEHLSAAGNWRSALYPLVAELPFIGASNYLVASTATAIVRFVLPASLEAGAFLILCAPRGFSWTLDKLGFPPVDTTAATTGSDASWDLWGTKDPAPASLGDYSNELLLTVGGRGLQPLSIYGIAAGLIHPGSDGTDAMEEDPRWWSLEAFRTLEGARPAQDYRQDMASKVPFPQRVAAAACFFEIIFVQVHVSLSEPTLVTESTGYSRVCRILLIYSYPFLLVFEVWNVAGVWICEQRRRCISLRQSVPSSPIGRSFSPAIARYGHTRFSPAGPSLSASRPSRRLQSIAIGKAMTQARHFAFQAEAAATDEAHVQETGESSEFDWDTCSICLADFEGGESLGCGAPEGGGFCNLLSQDMLSIPPVEGTPSYDAAEKMGEFFPLKPLNGAFLVKAADGSALLDFVNRSTCTLNHTVDTTAFPNVTIHITCPPNDLAALGDGCITKSDLLVQTAAIIANISSKLPLPSKVTQGILGLLNQDVPNITRCPVATAGSLTADWLSFATSIGEHLGPQFPNCQSVAVSFASLPAVPFAKSFVVPVFSVAKLDSNLSISMQAMLPKGELWELFENRFMSDSLTTSLLGVSTSSCDGHSVGADSLVATAISSELQVMADQATRSLNVRLSSQTLMLAAIKTGVRSTMDASSLTLPVALLILAGMVRNARLVLCTIINLIACVLASILFMFPVANTVEVSTTAPSLMIAVALAMSIDYSLFLLTRFHRELADGRELDDAVTIMLATSGRIVLVSGLTLLLCFLTMQVLPVKLISSMGISAAITVGMAVAAALTLTPTLLLLFPSFFASSNCYGLSSEGCCFRGAARAFHAEVDGGTRASEQQLLDRQAAAEEQRVKTSCWPGFGKIVQRLWVPVLVLLLAIAFPLGLLSLPRFQHSCGLVPLMPYDATATHSLLALQDSFGVGALFPTTILLVPPQGSTDVSVEGRNLWLQQVCQALKSIAVDTDSPKIKAPPFTSAAFSGAMIMNGSCTTSGSGLWSNVGGAFSATQVSVNYLVDPFSSDGQVWIDRLRDAVSKHSDVGTWHIAGEGPNQMDVANKTFSQFPVMIALMMIVVLVLMAVSFKSVVAPLRAVFCLLWMLTVTFGFAIFTFQDGCLDFLNFSQLCGRSTGAMHFMSLCIAFPVVVGLGLDYDIFYSERVVEERSHGHPEQVAAVRGLAATANTITAAGFIMAAAFMSLLLSTTPTLNEIAFLLIIGVLIDCAITTKIVIPSAMGMLGKSNFWPRKFAMNPEDNGISLMAVQMD</sequence>
<organism evidence="10 11">
    <name type="scientific">Polarella glacialis</name>
    <name type="common">Dinoflagellate</name>
    <dbReference type="NCBI Taxonomy" id="89957"/>
    <lineage>
        <taxon>Eukaryota</taxon>
        <taxon>Sar</taxon>
        <taxon>Alveolata</taxon>
        <taxon>Dinophyceae</taxon>
        <taxon>Suessiales</taxon>
        <taxon>Suessiaceae</taxon>
        <taxon>Polarella</taxon>
    </lineage>
</organism>
<keyword evidence="4 8" id="KW-0812">Transmembrane</keyword>
<evidence type="ECO:0000256" key="1">
    <source>
        <dbReference type="ARBA" id="ARBA00004651"/>
    </source>
</evidence>
<evidence type="ECO:0000313" key="11">
    <source>
        <dbReference type="Proteomes" id="UP000654075"/>
    </source>
</evidence>
<feature type="transmembrane region" description="Helical" evidence="8">
    <location>
        <begin position="1882"/>
        <end position="1907"/>
    </location>
</feature>
<protein>
    <recommendedName>
        <fullName evidence="9">SSD domain-containing protein</fullName>
    </recommendedName>
</protein>
<evidence type="ECO:0000256" key="6">
    <source>
        <dbReference type="ARBA" id="ARBA00023136"/>
    </source>
</evidence>
<dbReference type="OrthoDB" id="438641at2759"/>
<evidence type="ECO:0000256" key="7">
    <source>
        <dbReference type="SAM" id="MobiDB-lite"/>
    </source>
</evidence>
<dbReference type="SUPFAM" id="SSF50630">
    <property type="entry name" value="Acid proteases"/>
    <property type="match status" value="1"/>
</dbReference>
<dbReference type="Gene3D" id="1.20.1640.10">
    <property type="entry name" value="Multidrug efflux transporter AcrB transmembrane domain"/>
    <property type="match status" value="2"/>
</dbReference>
<evidence type="ECO:0000256" key="4">
    <source>
        <dbReference type="ARBA" id="ARBA00022692"/>
    </source>
</evidence>
<keyword evidence="6 8" id="KW-0472">Membrane</keyword>
<feature type="transmembrane region" description="Helical" evidence="8">
    <location>
        <begin position="1582"/>
        <end position="1602"/>
    </location>
</feature>
<feature type="domain" description="SSD" evidence="9">
    <location>
        <begin position="1399"/>
        <end position="1513"/>
    </location>
</feature>
<evidence type="ECO:0000256" key="3">
    <source>
        <dbReference type="ARBA" id="ARBA00022475"/>
    </source>
</evidence>
<gene>
    <name evidence="10" type="ORF">PGLA1383_LOCUS25543</name>
</gene>
<accession>A0A813F081</accession>
<evidence type="ECO:0000259" key="9">
    <source>
        <dbReference type="PROSITE" id="PS50156"/>
    </source>
</evidence>
<feature type="transmembrane region" description="Helical" evidence="8">
    <location>
        <begin position="1383"/>
        <end position="1406"/>
    </location>
</feature>
<feature type="compositionally biased region" description="Low complexity" evidence="7">
    <location>
        <begin position="241"/>
        <end position="255"/>
    </location>
</feature>
<keyword evidence="3" id="KW-1003">Cell membrane</keyword>
<dbReference type="PANTHER" id="PTHR33406:SF6">
    <property type="entry name" value="MEMBRANE PROTEIN YDGH-RELATED"/>
    <property type="match status" value="1"/>
</dbReference>
<dbReference type="Pfam" id="PF03176">
    <property type="entry name" value="MMPL"/>
    <property type="match status" value="2"/>
</dbReference>
<feature type="region of interest" description="Disordered" evidence="7">
    <location>
        <begin position="234"/>
        <end position="261"/>
    </location>
</feature>
<dbReference type="EMBL" id="CAJNNV010021907">
    <property type="protein sequence ID" value="CAE8607632.1"/>
    <property type="molecule type" value="Genomic_DNA"/>
</dbReference>
<feature type="transmembrane region" description="Helical" evidence="8">
    <location>
        <begin position="1919"/>
        <end position="1939"/>
    </location>
</feature>
<dbReference type="SUPFAM" id="SSF82866">
    <property type="entry name" value="Multidrug efflux transporter AcrB transmembrane domain"/>
    <property type="match status" value="2"/>
</dbReference>
<keyword evidence="11" id="KW-1185">Reference proteome</keyword>
<evidence type="ECO:0000313" key="10">
    <source>
        <dbReference type="EMBL" id="CAE8607632.1"/>
    </source>
</evidence>
<dbReference type="InterPro" id="IPR000731">
    <property type="entry name" value="SSD"/>
</dbReference>
<feature type="transmembrane region" description="Helical" evidence="8">
    <location>
        <begin position="1451"/>
        <end position="1477"/>
    </location>
</feature>
<dbReference type="InterPro" id="IPR004869">
    <property type="entry name" value="MMPL_dom"/>
</dbReference>
<comment type="similarity">
    <text evidence="2">Belongs to the resistance-nodulation-cell division (RND) (TC 2.A.6) family. MmpL subfamily.</text>
</comment>
<dbReference type="PANTHER" id="PTHR33406">
    <property type="entry name" value="MEMBRANE PROTEIN MJ1562-RELATED"/>
    <property type="match status" value="1"/>
</dbReference>
<feature type="transmembrane region" description="Helical" evidence="8">
    <location>
        <begin position="1489"/>
        <end position="1514"/>
    </location>
</feature>
<proteinExistence type="inferred from homology"/>
<evidence type="ECO:0000256" key="8">
    <source>
        <dbReference type="SAM" id="Phobius"/>
    </source>
</evidence>
<dbReference type="Proteomes" id="UP000654075">
    <property type="component" value="Unassembled WGS sequence"/>
</dbReference>
<feature type="transmembrane region" description="Helical" evidence="8">
    <location>
        <begin position="1774"/>
        <end position="1793"/>
    </location>
</feature>